<dbReference type="OrthoDB" id="5883950at2"/>
<organism evidence="2 4">
    <name type="scientific">Vibrio scophthalmi</name>
    <dbReference type="NCBI Taxonomy" id="45658"/>
    <lineage>
        <taxon>Bacteria</taxon>
        <taxon>Pseudomonadati</taxon>
        <taxon>Pseudomonadota</taxon>
        <taxon>Gammaproteobacteria</taxon>
        <taxon>Vibrionales</taxon>
        <taxon>Vibrionaceae</taxon>
        <taxon>Vibrio</taxon>
    </lineage>
</organism>
<sequence length="102" mass="11784">MKIVAVTQDQLILIDGVAAQINEIGGFFMQRGEWAVHFDTELGIGHIEYLDVRSNQSLTLALFEQHYAWLIDKHAEYQRWLEAQEVEEEPEQPDQISEQVVS</sequence>
<reference evidence="2 4" key="1">
    <citation type="submission" date="2016-08" db="EMBL/GenBank/DDBJ databases">
        <title>Genome sequencing of Vibrio scophthalmi strain FP3289, an isolated from Paralichthys olivaceus.</title>
        <authorList>
            <person name="Han H.-J."/>
        </authorList>
    </citation>
    <scope>NUCLEOTIDE SEQUENCE [LARGE SCALE GENOMIC DNA]</scope>
    <source>
        <strain evidence="2 4">FP3289</strain>
    </source>
</reference>
<protein>
    <submittedName>
        <fullName evidence="2">Uncharacterized protein</fullName>
    </submittedName>
</protein>
<dbReference type="Proteomes" id="UP000095131">
    <property type="component" value="Unassembled WGS sequence"/>
</dbReference>
<dbReference type="EMBL" id="MDCJ01000002">
    <property type="protein sequence ID" value="ODS12590.1"/>
    <property type="molecule type" value="Genomic_DNA"/>
</dbReference>
<dbReference type="AlphaFoldDB" id="A0A1E3WKN6"/>
<evidence type="ECO:0000313" key="4">
    <source>
        <dbReference type="Proteomes" id="UP000095131"/>
    </source>
</evidence>
<dbReference type="EMBL" id="MDCJ01000002">
    <property type="protein sequence ID" value="ODS10340.1"/>
    <property type="molecule type" value="Genomic_DNA"/>
</dbReference>
<gene>
    <name evidence="2" type="ORF">VSF3289_00595</name>
    <name evidence="3" type="ORF">VSF3289_02915</name>
    <name evidence="1" type="ORF">VSF3289_04348</name>
</gene>
<evidence type="ECO:0000313" key="2">
    <source>
        <dbReference type="EMBL" id="ODS10340.1"/>
    </source>
</evidence>
<evidence type="ECO:0000313" key="1">
    <source>
        <dbReference type="EMBL" id="ODS05207.1"/>
    </source>
</evidence>
<dbReference type="EMBL" id="MDCJ01000007">
    <property type="protein sequence ID" value="ODS05207.1"/>
    <property type="molecule type" value="Genomic_DNA"/>
</dbReference>
<dbReference type="RefSeq" id="WP_069446040.1">
    <property type="nucleotide sequence ID" value="NZ_MDCJ01000002.1"/>
</dbReference>
<proteinExistence type="predicted"/>
<evidence type="ECO:0000313" key="3">
    <source>
        <dbReference type="EMBL" id="ODS12590.1"/>
    </source>
</evidence>
<name>A0A1E3WKN6_9VIBR</name>
<comment type="caution">
    <text evidence="2">The sequence shown here is derived from an EMBL/GenBank/DDBJ whole genome shotgun (WGS) entry which is preliminary data.</text>
</comment>
<accession>A0A1E3WKN6</accession>